<sequence>MDTTSTPGEGLTTNEKDGARPAAAGSQFDKLAGVYDGESMAQWPFRRELEVPSVLHRLGDVSGLDVIDFGCGPGFYARQLKARGGGRVVGYDESEGMLRHARDREETERRGIEFTSELSSSLQGQFDVVLSVYVLPYANTRDALRAMCVSMAGLLRPGGRLLTLQLHPRYESEPDYYHSCGFSLTSEAHHVDGSAVRLGLLKDEAMVTGWYWSAATLNATLRAAGFEALHWYDLWPPGLACLEDAPEALRPYLRRPHAVMIDCQKE</sequence>
<evidence type="ECO:0000256" key="3">
    <source>
        <dbReference type="SAM" id="MobiDB-lite"/>
    </source>
</evidence>
<dbReference type="Pfam" id="PF13649">
    <property type="entry name" value="Methyltransf_25"/>
    <property type="match status" value="1"/>
</dbReference>
<evidence type="ECO:0000259" key="4">
    <source>
        <dbReference type="Pfam" id="PF13649"/>
    </source>
</evidence>
<organism evidence="5 6">
    <name type="scientific">Chondromyces crocatus</name>
    <dbReference type="NCBI Taxonomy" id="52"/>
    <lineage>
        <taxon>Bacteria</taxon>
        <taxon>Pseudomonadati</taxon>
        <taxon>Myxococcota</taxon>
        <taxon>Polyangia</taxon>
        <taxon>Polyangiales</taxon>
        <taxon>Polyangiaceae</taxon>
        <taxon>Chondromyces</taxon>
    </lineage>
</organism>
<dbReference type="RefSeq" id="WP_063796379.1">
    <property type="nucleotide sequence ID" value="NZ_CP012159.1"/>
</dbReference>
<dbReference type="InterPro" id="IPR041698">
    <property type="entry name" value="Methyltransf_25"/>
</dbReference>
<evidence type="ECO:0000313" key="5">
    <source>
        <dbReference type="EMBL" id="AKT42054.1"/>
    </source>
</evidence>
<feature type="compositionally biased region" description="Polar residues" evidence="3">
    <location>
        <begin position="1"/>
        <end position="13"/>
    </location>
</feature>
<dbReference type="PANTHER" id="PTHR43861:SF1">
    <property type="entry name" value="TRANS-ACONITATE 2-METHYLTRANSFERASE"/>
    <property type="match status" value="1"/>
</dbReference>
<name>A0A0K1EMG0_CHOCO</name>
<dbReference type="EMBL" id="CP012159">
    <property type="protein sequence ID" value="AKT42054.1"/>
    <property type="molecule type" value="Genomic_DNA"/>
</dbReference>
<dbReference type="GO" id="GO:0032259">
    <property type="term" value="P:methylation"/>
    <property type="evidence" value="ECO:0007669"/>
    <property type="project" value="UniProtKB-KW"/>
</dbReference>
<dbReference type="AlphaFoldDB" id="A0A0K1EMG0"/>
<dbReference type="STRING" id="52.CMC5_062770"/>
<protein>
    <submittedName>
        <fullName evidence="5">SAM-dependent methyltransferase</fullName>
    </submittedName>
</protein>
<keyword evidence="6" id="KW-1185">Reference proteome</keyword>
<evidence type="ECO:0000256" key="2">
    <source>
        <dbReference type="ARBA" id="ARBA00022679"/>
    </source>
</evidence>
<keyword evidence="1 5" id="KW-0489">Methyltransferase</keyword>
<dbReference type="InterPro" id="IPR029063">
    <property type="entry name" value="SAM-dependent_MTases_sf"/>
</dbReference>
<dbReference type="Proteomes" id="UP000067626">
    <property type="component" value="Chromosome"/>
</dbReference>
<dbReference type="SUPFAM" id="SSF53335">
    <property type="entry name" value="S-adenosyl-L-methionine-dependent methyltransferases"/>
    <property type="match status" value="1"/>
</dbReference>
<reference evidence="5 6" key="1">
    <citation type="submission" date="2015-07" db="EMBL/GenBank/DDBJ databases">
        <title>Genome analysis of myxobacterium Chondromyces crocatus Cm c5 reveals a high potential for natural compound synthesis and the genetic basis for the loss of fruiting body formation.</title>
        <authorList>
            <person name="Zaburannyi N."/>
            <person name="Bunk B."/>
            <person name="Maier J."/>
            <person name="Overmann J."/>
            <person name="Mueller R."/>
        </authorList>
    </citation>
    <scope>NUCLEOTIDE SEQUENCE [LARGE SCALE GENOMIC DNA]</scope>
    <source>
        <strain evidence="5 6">Cm c5</strain>
    </source>
</reference>
<gene>
    <name evidence="5" type="primary">smtA</name>
    <name evidence="5" type="ORF">CMC5_062770</name>
</gene>
<dbReference type="Gene3D" id="3.40.50.150">
    <property type="entry name" value="Vaccinia Virus protein VP39"/>
    <property type="match status" value="1"/>
</dbReference>
<dbReference type="PANTHER" id="PTHR43861">
    <property type="entry name" value="TRANS-ACONITATE 2-METHYLTRANSFERASE-RELATED"/>
    <property type="match status" value="1"/>
</dbReference>
<dbReference type="CDD" id="cd02440">
    <property type="entry name" value="AdoMet_MTases"/>
    <property type="match status" value="1"/>
</dbReference>
<evidence type="ECO:0000256" key="1">
    <source>
        <dbReference type="ARBA" id="ARBA00022603"/>
    </source>
</evidence>
<keyword evidence="2 5" id="KW-0808">Transferase</keyword>
<proteinExistence type="predicted"/>
<accession>A0A0K1EMG0</accession>
<dbReference type="KEGG" id="ccro:CMC5_062770"/>
<feature type="region of interest" description="Disordered" evidence="3">
    <location>
        <begin position="1"/>
        <end position="23"/>
    </location>
</feature>
<dbReference type="OrthoDB" id="5522265at2"/>
<dbReference type="GO" id="GO:0008168">
    <property type="term" value="F:methyltransferase activity"/>
    <property type="evidence" value="ECO:0007669"/>
    <property type="project" value="UniProtKB-KW"/>
</dbReference>
<feature type="domain" description="Methyltransferase" evidence="4">
    <location>
        <begin position="66"/>
        <end position="159"/>
    </location>
</feature>
<evidence type="ECO:0000313" key="6">
    <source>
        <dbReference type="Proteomes" id="UP000067626"/>
    </source>
</evidence>